<dbReference type="EMBL" id="FQ790349">
    <property type="protein sequence ID" value="CCD54071.1"/>
    <property type="molecule type" value="Genomic_DNA"/>
</dbReference>
<feature type="signal peptide" evidence="1">
    <location>
        <begin position="1"/>
        <end position="16"/>
    </location>
</feature>
<organism evidence="2 3">
    <name type="scientific">Botryotinia fuckeliana (strain T4)</name>
    <name type="common">Noble rot fungus</name>
    <name type="synonym">Botrytis cinerea</name>
    <dbReference type="NCBI Taxonomy" id="999810"/>
    <lineage>
        <taxon>Eukaryota</taxon>
        <taxon>Fungi</taxon>
        <taxon>Dikarya</taxon>
        <taxon>Ascomycota</taxon>
        <taxon>Pezizomycotina</taxon>
        <taxon>Leotiomycetes</taxon>
        <taxon>Helotiales</taxon>
        <taxon>Sclerotiniaceae</taxon>
        <taxon>Botrytis</taxon>
    </lineage>
</organism>
<dbReference type="InParanoid" id="G2YR23"/>
<accession>G2YR23</accession>
<name>G2YR23_BOTF4</name>
<dbReference type="HOGENOM" id="CLU_2996323_0_0_1"/>
<dbReference type="AlphaFoldDB" id="G2YR23"/>
<keyword evidence="1" id="KW-0732">Signal</keyword>
<feature type="chain" id="PRO_5003440763" evidence="1">
    <location>
        <begin position="17"/>
        <end position="57"/>
    </location>
</feature>
<reference evidence="3" key="1">
    <citation type="journal article" date="2011" name="PLoS Genet.">
        <title>Genomic analysis of the necrotrophic fungal pathogens Sclerotinia sclerotiorum and Botrytis cinerea.</title>
        <authorList>
            <person name="Amselem J."/>
            <person name="Cuomo C.A."/>
            <person name="van Kan J.A."/>
            <person name="Viaud M."/>
            <person name="Benito E.P."/>
            <person name="Couloux A."/>
            <person name="Coutinho P.M."/>
            <person name="de Vries R.P."/>
            <person name="Dyer P.S."/>
            <person name="Fillinger S."/>
            <person name="Fournier E."/>
            <person name="Gout L."/>
            <person name="Hahn M."/>
            <person name="Kohn L."/>
            <person name="Lapalu N."/>
            <person name="Plummer K.M."/>
            <person name="Pradier J.M."/>
            <person name="Quevillon E."/>
            <person name="Sharon A."/>
            <person name="Simon A."/>
            <person name="ten Have A."/>
            <person name="Tudzynski B."/>
            <person name="Tudzynski P."/>
            <person name="Wincker P."/>
            <person name="Andrew M."/>
            <person name="Anthouard V."/>
            <person name="Beever R.E."/>
            <person name="Beffa R."/>
            <person name="Benoit I."/>
            <person name="Bouzid O."/>
            <person name="Brault B."/>
            <person name="Chen Z."/>
            <person name="Choquer M."/>
            <person name="Collemare J."/>
            <person name="Cotton P."/>
            <person name="Danchin E.G."/>
            <person name="Da Silva C."/>
            <person name="Gautier A."/>
            <person name="Giraud C."/>
            <person name="Giraud T."/>
            <person name="Gonzalez C."/>
            <person name="Grossetete S."/>
            <person name="Guldener U."/>
            <person name="Henrissat B."/>
            <person name="Howlett B.J."/>
            <person name="Kodira C."/>
            <person name="Kretschmer M."/>
            <person name="Lappartient A."/>
            <person name="Leroch M."/>
            <person name="Levis C."/>
            <person name="Mauceli E."/>
            <person name="Neuveglise C."/>
            <person name="Oeser B."/>
            <person name="Pearson M."/>
            <person name="Poulain J."/>
            <person name="Poussereau N."/>
            <person name="Quesneville H."/>
            <person name="Rascle C."/>
            <person name="Schumacher J."/>
            <person name="Segurens B."/>
            <person name="Sexton A."/>
            <person name="Silva E."/>
            <person name="Sirven C."/>
            <person name="Soanes D.M."/>
            <person name="Talbot N.J."/>
            <person name="Templeton M."/>
            <person name="Yandava C."/>
            <person name="Yarden O."/>
            <person name="Zeng Q."/>
            <person name="Rollins J.A."/>
            <person name="Lebrun M.H."/>
            <person name="Dickman M."/>
        </authorList>
    </citation>
    <scope>NUCLEOTIDE SEQUENCE [LARGE SCALE GENOMIC DNA]</scope>
    <source>
        <strain evidence="3">T4</strain>
    </source>
</reference>
<evidence type="ECO:0000313" key="3">
    <source>
        <dbReference type="Proteomes" id="UP000008177"/>
    </source>
</evidence>
<dbReference type="Proteomes" id="UP000008177">
    <property type="component" value="Unplaced contigs"/>
</dbReference>
<gene>
    <name evidence="2" type="ORF">BofuT4_uP132510.1</name>
</gene>
<evidence type="ECO:0000256" key="1">
    <source>
        <dbReference type="SAM" id="SignalP"/>
    </source>
</evidence>
<proteinExistence type="predicted"/>
<sequence length="57" mass="6374">MAICLLLLTIEEFVLADAPNTNIRIQAPKAIREYLATECDTKLEILEIAASLGYMYV</sequence>
<protein>
    <submittedName>
        <fullName evidence="2">Uncharacterized protein</fullName>
    </submittedName>
</protein>
<evidence type="ECO:0000313" key="2">
    <source>
        <dbReference type="EMBL" id="CCD54071.1"/>
    </source>
</evidence>